<dbReference type="InterPro" id="IPR017741">
    <property type="entry name" value="FAD-dependent_OxRdtase_HpnW"/>
</dbReference>
<evidence type="ECO:0000256" key="1">
    <source>
        <dbReference type="ARBA" id="ARBA00001974"/>
    </source>
</evidence>
<dbReference type="PANTHER" id="PTHR13847:SF286">
    <property type="entry name" value="D-AMINO ACID DEHYDROGENASE"/>
    <property type="match status" value="1"/>
</dbReference>
<dbReference type="NCBIfam" id="TIGR03364">
    <property type="entry name" value="HpnW_proposed"/>
    <property type="match status" value="1"/>
</dbReference>
<dbReference type="Pfam" id="PF01266">
    <property type="entry name" value="DAO"/>
    <property type="match status" value="1"/>
</dbReference>
<evidence type="ECO:0000259" key="5">
    <source>
        <dbReference type="Pfam" id="PF01266"/>
    </source>
</evidence>
<evidence type="ECO:0000256" key="2">
    <source>
        <dbReference type="ARBA" id="ARBA00009410"/>
    </source>
</evidence>
<organism evidence="6 7">
    <name type="scientific">Pseudomonas veronii 1YdBTEX2</name>
    <dbReference type="NCBI Taxonomy" id="1295141"/>
    <lineage>
        <taxon>Bacteria</taxon>
        <taxon>Pseudomonadati</taxon>
        <taxon>Pseudomonadota</taxon>
        <taxon>Gammaproteobacteria</taxon>
        <taxon>Pseudomonadales</taxon>
        <taxon>Pseudomonadaceae</taxon>
        <taxon>Pseudomonas</taxon>
    </lineage>
</organism>
<protein>
    <submittedName>
        <fullName evidence="6">FAD-dependent oxidoreductase</fullName>
    </submittedName>
</protein>
<evidence type="ECO:0000313" key="6">
    <source>
        <dbReference type="EMBL" id="SBW83571.1"/>
    </source>
</evidence>
<dbReference type="PANTHER" id="PTHR13847">
    <property type="entry name" value="SARCOSINE DEHYDROGENASE-RELATED"/>
    <property type="match status" value="1"/>
</dbReference>
<sequence>MTHHSDLLIIGAGILGLSHAYAAAKRGLKVKVFERSATPLGASVRNFGQALVTGQPPGPMLDLARQSRDIWGEWARLAGLQLKRNGSYLFARSEAEEHLLEAFCAGRAQAYGYNVELLQGAALRDLYGGQFRHHRAALHGKDDQQLYSREAIPALIDYLREELQVEFHFSTLVRDVEPGQLHSTAGSFRGAQIVVCSGHDYQTLLAEAIAELDPHICRLQMLRARPAVNLNLQHALLTGLSCVHYGAFADLPEAAAVQAQILREAPYLHEHGIHLLISPTPHGELIIGDSHDYGRDASPFNAEQVDDWMLELAEQTLGCKVQVVERWQGVYGARGRVPFSFLRVAPGVSAALMHTGVGMSVGPALGERNISALWGRHDKSAAGDCRGFRPVRATRHGGLHRRGGVAARTHVPGRAVGHGRRLRR</sequence>
<evidence type="ECO:0000256" key="3">
    <source>
        <dbReference type="ARBA" id="ARBA00022630"/>
    </source>
</evidence>
<keyword evidence="3" id="KW-0285">Flavoprotein</keyword>
<dbReference type="Proteomes" id="UP000245431">
    <property type="component" value="Chromosome PVE_r1"/>
</dbReference>
<gene>
    <name evidence="6" type="ORF">PVE_R1G5691</name>
</gene>
<dbReference type="SUPFAM" id="SSF51905">
    <property type="entry name" value="FAD/NAD(P)-binding domain"/>
    <property type="match status" value="1"/>
</dbReference>
<dbReference type="GO" id="GO:0016491">
    <property type="term" value="F:oxidoreductase activity"/>
    <property type="evidence" value="ECO:0007669"/>
    <property type="project" value="UniProtKB-KW"/>
</dbReference>
<dbReference type="EMBL" id="LT599583">
    <property type="protein sequence ID" value="SBW83571.1"/>
    <property type="molecule type" value="Genomic_DNA"/>
</dbReference>
<dbReference type="Gene3D" id="3.30.9.10">
    <property type="entry name" value="D-Amino Acid Oxidase, subunit A, domain 2"/>
    <property type="match status" value="1"/>
</dbReference>
<evidence type="ECO:0000256" key="4">
    <source>
        <dbReference type="ARBA" id="ARBA00023002"/>
    </source>
</evidence>
<comment type="similarity">
    <text evidence="2">Belongs to the DadA oxidoreductase family.</text>
</comment>
<comment type="cofactor">
    <cofactor evidence="1">
        <name>FAD</name>
        <dbReference type="ChEBI" id="CHEBI:57692"/>
    </cofactor>
</comment>
<dbReference type="Gene3D" id="3.50.50.60">
    <property type="entry name" value="FAD/NAD(P)-binding domain"/>
    <property type="match status" value="1"/>
</dbReference>
<reference evidence="7" key="1">
    <citation type="submission" date="2016-07" db="EMBL/GenBank/DDBJ databases">
        <authorList>
            <person name="Florea S."/>
            <person name="Webb J.S."/>
            <person name="Jaromczyk J."/>
            <person name="Schardl C.L."/>
        </authorList>
    </citation>
    <scope>NUCLEOTIDE SEQUENCE [LARGE SCALE GENOMIC DNA]</scope>
    <source>
        <strain evidence="7">1YdBTEX2</strain>
    </source>
</reference>
<dbReference type="InterPro" id="IPR036188">
    <property type="entry name" value="FAD/NAD-bd_sf"/>
</dbReference>
<dbReference type="AlphaFoldDB" id="A0A1D3K5T6"/>
<name>A0A1D3K5T6_PSEVE</name>
<evidence type="ECO:0000313" key="7">
    <source>
        <dbReference type="Proteomes" id="UP000245431"/>
    </source>
</evidence>
<accession>A0A1D3K5T6</accession>
<keyword evidence="4" id="KW-0560">Oxidoreductase</keyword>
<dbReference type="InterPro" id="IPR006076">
    <property type="entry name" value="FAD-dep_OxRdtase"/>
</dbReference>
<dbReference type="GO" id="GO:0005737">
    <property type="term" value="C:cytoplasm"/>
    <property type="evidence" value="ECO:0007669"/>
    <property type="project" value="TreeGrafter"/>
</dbReference>
<feature type="domain" description="FAD dependent oxidoreductase" evidence="5">
    <location>
        <begin position="6"/>
        <end position="367"/>
    </location>
</feature>
<proteinExistence type="inferred from homology"/>